<dbReference type="KEGG" id="nia:A8C56_07450"/>
<protein>
    <submittedName>
        <fullName evidence="1">Uncharacterized protein</fullName>
    </submittedName>
</protein>
<name>A0A1A9HZL1_9BACT</name>
<sequence length="77" mass="8738">MTDKKESILFYRHRISKNTGAGRWYGLLCSISRSRILLPAVSPAFSSDGGGLRLYYWNKQPLTKAPVLLYPDKYSAL</sequence>
<organism evidence="1 2">
    <name type="scientific">Niabella ginsenosidivorans</name>
    <dbReference type="NCBI Taxonomy" id="1176587"/>
    <lineage>
        <taxon>Bacteria</taxon>
        <taxon>Pseudomonadati</taxon>
        <taxon>Bacteroidota</taxon>
        <taxon>Chitinophagia</taxon>
        <taxon>Chitinophagales</taxon>
        <taxon>Chitinophagaceae</taxon>
        <taxon>Niabella</taxon>
    </lineage>
</organism>
<dbReference type="STRING" id="1176587.A8C56_07450"/>
<evidence type="ECO:0000313" key="1">
    <source>
        <dbReference type="EMBL" id="ANH80838.1"/>
    </source>
</evidence>
<evidence type="ECO:0000313" key="2">
    <source>
        <dbReference type="Proteomes" id="UP000077667"/>
    </source>
</evidence>
<dbReference type="Proteomes" id="UP000077667">
    <property type="component" value="Chromosome"/>
</dbReference>
<proteinExistence type="predicted"/>
<accession>A0A1A9HZL1</accession>
<dbReference type="EMBL" id="CP015772">
    <property type="protein sequence ID" value="ANH80838.1"/>
    <property type="molecule type" value="Genomic_DNA"/>
</dbReference>
<reference evidence="1 2" key="1">
    <citation type="submission" date="2016-05" db="EMBL/GenBank/DDBJ databases">
        <title>Niabella ginsenosidivorans BS26 whole genome sequencing.</title>
        <authorList>
            <person name="Im W.T."/>
            <person name="Siddiqi M.Z."/>
        </authorList>
    </citation>
    <scope>NUCLEOTIDE SEQUENCE [LARGE SCALE GENOMIC DNA]</scope>
    <source>
        <strain evidence="1 2">BS26</strain>
    </source>
</reference>
<dbReference type="AlphaFoldDB" id="A0A1A9HZL1"/>
<keyword evidence="2" id="KW-1185">Reference proteome</keyword>
<gene>
    <name evidence="1" type="ORF">A8C56_07450</name>
</gene>